<evidence type="ECO:0000313" key="13">
    <source>
        <dbReference type="EMBL" id="SBV32387.1"/>
    </source>
</evidence>
<dbReference type="InterPro" id="IPR012910">
    <property type="entry name" value="Plug_dom"/>
</dbReference>
<dbReference type="Gene3D" id="2.40.170.20">
    <property type="entry name" value="TonB-dependent receptor, beta-barrel domain"/>
    <property type="match status" value="1"/>
</dbReference>
<keyword evidence="5 9" id="KW-0798">TonB box</keyword>
<evidence type="ECO:0000256" key="2">
    <source>
        <dbReference type="ARBA" id="ARBA00022448"/>
    </source>
</evidence>
<accession>A0A1Y5PY14</accession>
<dbReference type="InterPro" id="IPR000531">
    <property type="entry name" value="Beta-barrel_TonB"/>
</dbReference>
<evidence type="ECO:0000256" key="9">
    <source>
        <dbReference type="RuleBase" id="RU003357"/>
    </source>
</evidence>
<evidence type="ECO:0000256" key="1">
    <source>
        <dbReference type="ARBA" id="ARBA00004571"/>
    </source>
</evidence>
<keyword evidence="13" id="KW-0675">Receptor</keyword>
<evidence type="ECO:0000259" key="12">
    <source>
        <dbReference type="Pfam" id="PF07715"/>
    </source>
</evidence>
<dbReference type="KEGG" id="sphu:SPPYR_1267"/>
<dbReference type="Pfam" id="PF07715">
    <property type="entry name" value="Plug"/>
    <property type="match status" value="1"/>
</dbReference>
<sequence>MTDTTKLTRQLLWGCASATALVASWPAMAQTSSDGTRPASDEEIVVTASSRVIREGFDAPNPTTVIDDTLIKNNAVTSVGQLSKLMPTQSELNSPTAFTQGYSGVAGTTFNLRGLGSTRTLVLVDGRRHVPSSTGTGMNVDVIPSSLIQRVEIVSGGASADWGSDAVAGVINVVLKDRLDGFEGNVQAGIADEGDHANYLASLAWGTSFADDRARILVGGEWYRNEGILLQADRDWSAKQYGLIRNPAYAEGNGQYQFILAPDFQSSSATLGGLILSGVARGTDFGPGGVSRPFVPGQYFNPASFAVSPTGTTVAGQSMSGGSGVSPGLYVPIEQPVERYAGFGRLSFDVSDAVTLFAEGSYSKITGRSPTAFAHDAGIIFGAPFTISIDNAYLPDNIRGLMEGAGETSFKMGRYNTDFGFVQGKSVFETIRAVAGVRGDLGKFKWQAYYQYGQSTEDALAKDTIYTARLANAVDSVLVGNVATCRINADAVATNDDAACRPLNLFGEGAPDQAALDYIHGDATRRTRIEEHVGSLNVTGDPFSTWAGPVSVAFGAEYRSDKIAQISDPVSQAGGFFLGQTASALTGKVSVTELYGQTVVPLLSNSPIARNLELLGAIRHSFYTAEGPVTFPAPGTAKRDFDATTWKIGVTWSVFDGLRLRGVRSRDIRAPNVNELFTAGNRSTVSVFTNGTTVQFPRFRGGNINLTPEKADTLILGGVIEPAFIPGFQLSVDWYDIKLKGAIAAAAGTPQQLIDACTDGNQEICALFTFENGVPVELRGTNVNINQFRSTGWDIEARYRFAALGGDVSLGIVATHPTELSQTTTIAKIDRVGENGNNNSFRQPNWQFSTHASYSRGPFNAYLGGRFVSAGKYNIDYNQDGALNLANNRIPARYYLTASASLDILNTGNRMVQIYGVVNNLLDTDPPVHPQDFQIPIQGSGLYDVIGRAYTVGVRFKY</sequence>
<organism evidence="13">
    <name type="scientific">uncultured Sphingopyxis sp</name>
    <dbReference type="NCBI Taxonomy" id="310581"/>
    <lineage>
        <taxon>Bacteria</taxon>
        <taxon>Pseudomonadati</taxon>
        <taxon>Pseudomonadota</taxon>
        <taxon>Alphaproteobacteria</taxon>
        <taxon>Sphingomonadales</taxon>
        <taxon>Sphingomonadaceae</taxon>
        <taxon>Sphingopyxis</taxon>
        <taxon>environmental samples</taxon>
    </lineage>
</organism>
<dbReference type="PANTHER" id="PTHR47234">
    <property type="match status" value="1"/>
</dbReference>
<dbReference type="Pfam" id="PF00593">
    <property type="entry name" value="TonB_dep_Rec_b-barrel"/>
    <property type="match status" value="1"/>
</dbReference>
<gene>
    <name evidence="13" type="ORF">SPPYR_1267</name>
</gene>
<dbReference type="InterPro" id="IPR037066">
    <property type="entry name" value="Plug_dom_sf"/>
</dbReference>
<keyword evidence="10" id="KW-0732">Signal</keyword>
<reference evidence="13" key="1">
    <citation type="submission" date="2016-03" db="EMBL/GenBank/DDBJ databases">
        <authorList>
            <person name="Ploux O."/>
        </authorList>
    </citation>
    <scope>NUCLEOTIDE SEQUENCE</scope>
    <source>
        <strain evidence="13">UC10</strain>
    </source>
</reference>
<evidence type="ECO:0000256" key="10">
    <source>
        <dbReference type="SAM" id="SignalP"/>
    </source>
</evidence>
<dbReference type="PROSITE" id="PS52016">
    <property type="entry name" value="TONB_DEPENDENT_REC_3"/>
    <property type="match status" value="1"/>
</dbReference>
<keyword evidence="3 8" id="KW-1134">Transmembrane beta strand</keyword>
<evidence type="ECO:0000256" key="4">
    <source>
        <dbReference type="ARBA" id="ARBA00022692"/>
    </source>
</evidence>
<dbReference type="EMBL" id="LT598653">
    <property type="protein sequence ID" value="SBV32387.1"/>
    <property type="molecule type" value="Genomic_DNA"/>
</dbReference>
<comment type="subcellular location">
    <subcellularLocation>
        <location evidence="1 8">Cell outer membrane</location>
        <topology evidence="1 8">Multi-pass membrane protein</topology>
    </subcellularLocation>
</comment>
<evidence type="ECO:0000256" key="8">
    <source>
        <dbReference type="PROSITE-ProRule" id="PRU01360"/>
    </source>
</evidence>
<keyword evidence="4 8" id="KW-0812">Transmembrane</keyword>
<feature type="domain" description="TonB-dependent receptor plug" evidence="12">
    <location>
        <begin position="58"/>
        <end position="170"/>
    </location>
</feature>
<feature type="domain" description="TonB-dependent receptor-like beta-barrel" evidence="11">
    <location>
        <begin position="469"/>
        <end position="921"/>
    </location>
</feature>
<dbReference type="SUPFAM" id="SSF56935">
    <property type="entry name" value="Porins"/>
    <property type="match status" value="1"/>
</dbReference>
<proteinExistence type="inferred from homology"/>
<evidence type="ECO:0000259" key="11">
    <source>
        <dbReference type="Pfam" id="PF00593"/>
    </source>
</evidence>
<dbReference type="InterPro" id="IPR039426">
    <property type="entry name" value="TonB-dep_rcpt-like"/>
</dbReference>
<dbReference type="InterPro" id="IPR036942">
    <property type="entry name" value="Beta-barrel_TonB_sf"/>
</dbReference>
<evidence type="ECO:0000256" key="7">
    <source>
        <dbReference type="ARBA" id="ARBA00023237"/>
    </source>
</evidence>
<dbReference type="RefSeq" id="WP_295325353.1">
    <property type="nucleotide sequence ID" value="NZ_LT598653.1"/>
</dbReference>
<dbReference type="PANTHER" id="PTHR47234:SF3">
    <property type="entry name" value="SECRETIN_TONB SHORT N-TERMINAL DOMAIN-CONTAINING PROTEIN"/>
    <property type="match status" value="1"/>
</dbReference>
<dbReference type="Gene3D" id="2.170.130.10">
    <property type="entry name" value="TonB-dependent receptor, plug domain"/>
    <property type="match status" value="1"/>
</dbReference>
<feature type="signal peptide" evidence="10">
    <location>
        <begin position="1"/>
        <end position="29"/>
    </location>
</feature>
<name>A0A1Y5PY14_9SPHN</name>
<dbReference type="GO" id="GO:0009279">
    <property type="term" value="C:cell outer membrane"/>
    <property type="evidence" value="ECO:0007669"/>
    <property type="project" value="UniProtKB-SubCell"/>
</dbReference>
<comment type="similarity">
    <text evidence="8 9">Belongs to the TonB-dependent receptor family.</text>
</comment>
<evidence type="ECO:0000256" key="5">
    <source>
        <dbReference type="ARBA" id="ARBA00023077"/>
    </source>
</evidence>
<feature type="chain" id="PRO_5012147584" evidence="10">
    <location>
        <begin position="30"/>
        <end position="958"/>
    </location>
</feature>
<evidence type="ECO:0000256" key="6">
    <source>
        <dbReference type="ARBA" id="ARBA00023136"/>
    </source>
</evidence>
<keyword evidence="7 8" id="KW-0998">Cell outer membrane</keyword>
<evidence type="ECO:0000256" key="3">
    <source>
        <dbReference type="ARBA" id="ARBA00022452"/>
    </source>
</evidence>
<protein>
    <submittedName>
        <fullName evidence="13">Putative TonB-dependent receptor-like protein</fullName>
    </submittedName>
</protein>
<dbReference type="AlphaFoldDB" id="A0A1Y5PY14"/>
<keyword evidence="6 8" id="KW-0472">Membrane</keyword>
<keyword evidence="2 8" id="KW-0813">Transport</keyword>